<dbReference type="GO" id="GO:0005829">
    <property type="term" value="C:cytosol"/>
    <property type="evidence" value="ECO:0007669"/>
    <property type="project" value="TreeGrafter"/>
</dbReference>
<dbReference type="PROSITE" id="PS51755">
    <property type="entry name" value="OMPR_PHOB"/>
    <property type="match status" value="1"/>
</dbReference>
<dbReference type="AlphaFoldDB" id="A0A7X5LKV8"/>
<dbReference type="Pfam" id="PF00486">
    <property type="entry name" value="Trans_reg_C"/>
    <property type="match status" value="1"/>
</dbReference>
<dbReference type="Pfam" id="PF00072">
    <property type="entry name" value="Response_reg"/>
    <property type="match status" value="1"/>
</dbReference>
<dbReference type="SUPFAM" id="SSF52172">
    <property type="entry name" value="CheY-like"/>
    <property type="match status" value="1"/>
</dbReference>
<feature type="DNA-binding region" description="OmpR/PhoB-type" evidence="3">
    <location>
        <begin position="132"/>
        <end position="230"/>
    </location>
</feature>
<sequence length="231" mass="26118">MTALDHVLIVEDEEKIAQILVDFFALEGFKTKVIHTGDAVIEDVQQHPPLAIILDRMLPGIDGLTLCKQIRRFSQVPILLLTARVDEIDRLIGLEAGADDYICKPFSAREVVARVQTILRRVAPKPHEQDNKSILTFEHIQLDIAKFRCTCHDSEIDLTPVEFRLLATIMSKPGVVYTREQLMASGYQDGRVVSSRTIDSHMKNLRHKLTVNNYQCPIQAVYGVGYKLAQQ</sequence>
<dbReference type="InterPro" id="IPR039420">
    <property type="entry name" value="WalR-like"/>
</dbReference>
<name>A0A7X5LKV8_9ALTE</name>
<keyword evidence="1 3" id="KW-0238">DNA-binding</keyword>
<dbReference type="GO" id="GO:0006355">
    <property type="term" value="P:regulation of DNA-templated transcription"/>
    <property type="evidence" value="ECO:0007669"/>
    <property type="project" value="InterPro"/>
</dbReference>
<dbReference type="PROSITE" id="PS50110">
    <property type="entry name" value="RESPONSE_REGULATORY"/>
    <property type="match status" value="1"/>
</dbReference>
<dbReference type="GO" id="GO:0000156">
    <property type="term" value="F:phosphorelay response regulator activity"/>
    <property type="evidence" value="ECO:0007669"/>
    <property type="project" value="TreeGrafter"/>
</dbReference>
<dbReference type="InterPro" id="IPR011006">
    <property type="entry name" value="CheY-like_superfamily"/>
</dbReference>
<dbReference type="InterPro" id="IPR016032">
    <property type="entry name" value="Sig_transdc_resp-reg_C-effctor"/>
</dbReference>
<dbReference type="RefSeq" id="WP_163084185.1">
    <property type="nucleotide sequence ID" value="NZ_JAAAWN010000005.1"/>
</dbReference>
<proteinExistence type="predicted"/>
<dbReference type="PANTHER" id="PTHR48111">
    <property type="entry name" value="REGULATOR OF RPOS"/>
    <property type="match status" value="1"/>
</dbReference>
<feature type="domain" description="Response regulatory" evidence="4">
    <location>
        <begin position="6"/>
        <end position="119"/>
    </location>
</feature>
<dbReference type="Proteomes" id="UP000470213">
    <property type="component" value="Unassembled WGS sequence"/>
</dbReference>
<gene>
    <name evidence="6" type="ORF">GTH32_05215</name>
</gene>
<evidence type="ECO:0000256" key="2">
    <source>
        <dbReference type="PROSITE-ProRule" id="PRU00169"/>
    </source>
</evidence>
<dbReference type="GO" id="GO:0000976">
    <property type="term" value="F:transcription cis-regulatory region binding"/>
    <property type="evidence" value="ECO:0007669"/>
    <property type="project" value="TreeGrafter"/>
</dbReference>
<evidence type="ECO:0000313" key="6">
    <source>
        <dbReference type="EMBL" id="NDV90595.1"/>
    </source>
</evidence>
<protein>
    <submittedName>
        <fullName evidence="6">Response regulator</fullName>
    </submittedName>
</protein>
<keyword evidence="2" id="KW-0597">Phosphoprotein</keyword>
<dbReference type="GO" id="GO:0032993">
    <property type="term" value="C:protein-DNA complex"/>
    <property type="evidence" value="ECO:0007669"/>
    <property type="project" value="TreeGrafter"/>
</dbReference>
<dbReference type="CDD" id="cd00383">
    <property type="entry name" value="trans_reg_C"/>
    <property type="match status" value="1"/>
</dbReference>
<dbReference type="Gene3D" id="6.10.250.690">
    <property type="match status" value="1"/>
</dbReference>
<accession>A0A7X5LKV8</accession>
<dbReference type="InterPro" id="IPR001789">
    <property type="entry name" value="Sig_transdc_resp-reg_receiver"/>
</dbReference>
<evidence type="ECO:0000313" key="7">
    <source>
        <dbReference type="Proteomes" id="UP000470213"/>
    </source>
</evidence>
<feature type="domain" description="OmpR/PhoB-type" evidence="5">
    <location>
        <begin position="132"/>
        <end position="230"/>
    </location>
</feature>
<dbReference type="InterPro" id="IPR036388">
    <property type="entry name" value="WH-like_DNA-bd_sf"/>
</dbReference>
<evidence type="ECO:0000256" key="3">
    <source>
        <dbReference type="PROSITE-ProRule" id="PRU01091"/>
    </source>
</evidence>
<dbReference type="InterPro" id="IPR001867">
    <property type="entry name" value="OmpR/PhoB-type_DNA-bd"/>
</dbReference>
<dbReference type="Gene3D" id="3.40.50.2300">
    <property type="match status" value="1"/>
</dbReference>
<dbReference type="SMART" id="SM00862">
    <property type="entry name" value="Trans_reg_C"/>
    <property type="match status" value="1"/>
</dbReference>
<keyword evidence="7" id="KW-1185">Reference proteome</keyword>
<dbReference type="PANTHER" id="PTHR48111:SF59">
    <property type="entry name" value="TRANSCRIPTIONAL REGULATORY PROTEIN BAER"/>
    <property type="match status" value="1"/>
</dbReference>
<organism evidence="6 7">
    <name type="scientific">Alteromonas profundi</name>
    <dbReference type="NCBI Taxonomy" id="2696062"/>
    <lineage>
        <taxon>Bacteria</taxon>
        <taxon>Pseudomonadati</taxon>
        <taxon>Pseudomonadota</taxon>
        <taxon>Gammaproteobacteria</taxon>
        <taxon>Alteromonadales</taxon>
        <taxon>Alteromonadaceae</taxon>
        <taxon>Alteromonas/Salinimonas group</taxon>
        <taxon>Alteromonas</taxon>
    </lineage>
</organism>
<dbReference type="Gene3D" id="1.10.10.10">
    <property type="entry name" value="Winged helix-like DNA-binding domain superfamily/Winged helix DNA-binding domain"/>
    <property type="match status" value="1"/>
</dbReference>
<reference evidence="6 7" key="1">
    <citation type="submission" date="2020-01" db="EMBL/GenBank/DDBJ databases">
        <authorList>
            <person name="Chen J."/>
            <person name="Zhu S."/>
            <person name="Yang J."/>
        </authorList>
    </citation>
    <scope>NUCLEOTIDE SEQUENCE [LARGE SCALE GENOMIC DNA]</scope>
    <source>
        <strain evidence="6 7">345S023</strain>
    </source>
</reference>
<evidence type="ECO:0000259" key="5">
    <source>
        <dbReference type="PROSITE" id="PS51755"/>
    </source>
</evidence>
<dbReference type="EMBL" id="JAAAWN010000005">
    <property type="protein sequence ID" value="NDV90595.1"/>
    <property type="molecule type" value="Genomic_DNA"/>
</dbReference>
<comment type="caution">
    <text evidence="6">The sequence shown here is derived from an EMBL/GenBank/DDBJ whole genome shotgun (WGS) entry which is preliminary data.</text>
</comment>
<dbReference type="SUPFAM" id="SSF46894">
    <property type="entry name" value="C-terminal effector domain of the bipartite response regulators"/>
    <property type="match status" value="1"/>
</dbReference>
<evidence type="ECO:0000256" key="1">
    <source>
        <dbReference type="ARBA" id="ARBA00023125"/>
    </source>
</evidence>
<evidence type="ECO:0000259" key="4">
    <source>
        <dbReference type="PROSITE" id="PS50110"/>
    </source>
</evidence>
<dbReference type="SMART" id="SM00448">
    <property type="entry name" value="REC"/>
    <property type="match status" value="1"/>
</dbReference>
<feature type="modified residue" description="4-aspartylphosphate" evidence="2">
    <location>
        <position position="55"/>
    </location>
</feature>